<dbReference type="RefSeq" id="WP_190858915.1">
    <property type="nucleotide sequence ID" value="NZ_JACXIY010000006.1"/>
</dbReference>
<name>A0A927CI74_9BACL</name>
<dbReference type="PANTHER" id="PTHR43000">
    <property type="entry name" value="DTDP-D-GLUCOSE 4,6-DEHYDRATASE-RELATED"/>
    <property type="match status" value="1"/>
</dbReference>
<keyword evidence="3" id="KW-1185">Reference proteome</keyword>
<evidence type="ECO:0000259" key="1">
    <source>
        <dbReference type="Pfam" id="PF16363"/>
    </source>
</evidence>
<dbReference type="InterPro" id="IPR016040">
    <property type="entry name" value="NAD(P)-bd_dom"/>
</dbReference>
<accession>A0A927CI74</accession>
<organism evidence="2 3">
    <name type="scientific">Paenibacillus arenilitoris</name>
    <dbReference type="NCBI Taxonomy" id="2772299"/>
    <lineage>
        <taxon>Bacteria</taxon>
        <taxon>Bacillati</taxon>
        <taxon>Bacillota</taxon>
        <taxon>Bacilli</taxon>
        <taxon>Bacillales</taxon>
        <taxon>Paenibacillaceae</taxon>
        <taxon>Paenibacillus</taxon>
    </lineage>
</organism>
<protein>
    <submittedName>
        <fullName evidence="2">GDP-mannose 4,6-dehydratase</fullName>
    </submittedName>
</protein>
<comment type="caution">
    <text evidence="2">The sequence shown here is derived from an EMBL/GenBank/DDBJ whole genome shotgun (WGS) entry which is preliminary data.</text>
</comment>
<proteinExistence type="predicted"/>
<dbReference type="AlphaFoldDB" id="A0A927CI74"/>
<reference evidence="2" key="1">
    <citation type="submission" date="2020-09" db="EMBL/GenBank/DDBJ databases">
        <title>A novel bacterium of genus Paenibacillus, isolated from South China Sea.</title>
        <authorList>
            <person name="Huang H."/>
            <person name="Mo K."/>
            <person name="Hu Y."/>
        </authorList>
    </citation>
    <scope>NUCLEOTIDE SEQUENCE</scope>
    <source>
        <strain evidence="2">IB182493</strain>
    </source>
</reference>
<dbReference type="Gene3D" id="3.90.25.10">
    <property type="entry name" value="UDP-galactose 4-epimerase, domain 1"/>
    <property type="match status" value="1"/>
</dbReference>
<dbReference type="Pfam" id="PF16363">
    <property type="entry name" value="GDP_Man_Dehyd"/>
    <property type="match status" value="1"/>
</dbReference>
<dbReference type="SUPFAM" id="SSF51735">
    <property type="entry name" value="NAD(P)-binding Rossmann-fold domains"/>
    <property type="match status" value="1"/>
</dbReference>
<feature type="domain" description="NAD(P)-binding" evidence="1">
    <location>
        <begin position="4"/>
        <end position="308"/>
    </location>
</feature>
<dbReference type="InterPro" id="IPR036291">
    <property type="entry name" value="NAD(P)-bd_dom_sf"/>
</dbReference>
<dbReference type="EMBL" id="JACXIY010000006">
    <property type="protein sequence ID" value="MBD2867960.1"/>
    <property type="molecule type" value="Genomic_DNA"/>
</dbReference>
<dbReference type="Proteomes" id="UP000632125">
    <property type="component" value="Unassembled WGS sequence"/>
</dbReference>
<gene>
    <name evidence="2" type="ORF">IDH41_05160</name>
</gene>
<sequence>MKALITGISGFVAGHLANLLIDKNIEVWGTTRHSSPYLSKESKVSIVKIDLESEEKILSLLNEVEPDYIFHLSGVSNVKYSWENKQETIESNIITTINLFEAVRKSNKVQKMKIISVGSAEEYGKELLGNKLITEYDVINPSSPYGISKATVSLLAKQYYDAYKLNIIHVRPFNHIGPNQKDGFVVIDFAKQIIEIERGLRESTVYTGNLNAYRDFTDVRDIVKAYYLLVSTPMSEYGFNVNVCSGKGVSIKSILEKLANLSRVDIDIMIDPSKFRPLDIPYLVGDNSKLIQLTNWKPSYELEQTLKDILEFLREK</sequence>
<evidence type="ECO:0000313" key="2">
    <source>
        <dbReference type="EMBL" id="MBD2867960.1"/>
    </source>
</evidence>
<evidence type="ECO:0000313" key="3">
    <source>
        <dbReference type="Proteomes" id="UP000632125"/>
    </source>
</evidence>
<dbReference type="Gene3D" id="3.40.50.720">
    <property type="entry name" value="NAD(P)-binding Rossmann-like Domain"/>
    <property type="match status" value="1"/>
</dbReference>